<evidence type="ECO:0000313" key="8">
    <source>
        <dbReference type="Proteomes" id="UP000285301"/>
    </source>
</evidence>
<feature type="domain" description="Calcineurin-like phosphoesterase" evidence="4">
    <location>
        <begin position="176"/>
        <end position="279"/>
    </location>
</feature>
<dbReference type="Pfam" id="PF14008">
    <property type="entry name" value="Metallophos_C"/>
    <property type="match status" value="1"/>
</dbReference>
<dbReference type="EC" id="3.1.3.2" evidence="3"/>
<evidence type="ECO:0000259" key="4">
    <source>
        <dbReference type="Pfam" id="PF00149"/>
    </source>
</evidence>
<keyword evidence="3" id="KW-0378">Hydrolase</keyword>
<dbReference type="InterPro" id="IPR029052">
    <property type="entry name" value="Metallo-depent_PP-like"/>
</dbReference>
<dbReference type="EMBL" id="NCKU01003270">
    <property type="protein sequence ID" value="RWS07857.1"/>
    <property type="molecule type" value="Genomic_DNA"/>
</dbReference>
<name>A0A3S5WGV5_9ACAR</name>
<proteinExistence type="inferred from homology"/>
<gene>
    <name evidence="7" type="ORF">B4U79_14828</name>
</gene>
<dbReference type="GO" id="GO:0003993">
    <property type="term" value="F:acid phosphatase activity"/>
    <property type="evidence" value="ECO:0007669"/>
    <property type="project" value="UniProtKB-EC"/>
</dbReference>
<keyword evidence="8" id="KW-1185">Reference proteome</keyword>
<feature type="chain" id="PRO_5018376418" description="Purple acid phosphatase" evidence="3">
    <location>
        <begin position="20"/>
        <end position="379"/>
    </location>
</feature>
<dbReference type="Pfam" id="PF16656">
    <property type="entry name" value="Pur_ac_phosph_N"/>
    <property type="match status" value="1"/>
</dbReference>
<dbReference type="PANTHER" id="PTHR45867">
    <property type="entry name" value="PURPLE ACID PHOSPHATASE"/>
    <property type="match status" value="1"/>
</dbReference>
<dbReference type="Pfam" id="PF00149">
    <property type="entry name" value="Metallophos"/>
    <property type="match status" value="1"/>
</dbReference>
<dbReference type="SUPFAM" id="SSF49363">
    <property type="entry name" value="Purple acid phosphatase, N-terminal domain"/>
    <property type="match status" value="1"/>
</dbReference>
<sequence>MRLILTIVIFALIAETNYCQVLTQPEQVHLSYGVAPTQMIVTWVTFDQTDAVVEYGIDSMDNSQEGYTTKFVDGGPEQRVIYVHRVVLTGLIPDQSYVYHCGSDLGWSPVFWFKTMKSGTNWSPRLAVYGDLGNKNGKSIPRLQQEVQRGNFDAILHNGKEGEVNNHFYSFDIGPAHIISFSTEFYFFVEYGWQQIVQQYAWLEKDLREANKPENRAQRPWIITMGHRPMYCSTDDSDDCTHKESIIRKGIPVIHAFGLEDLFYKYGVDLEIWSHEHVYERMWPIYDRKVYNGSYEKPYTNPKAPVHIVTGSAGCQEGVDPFVKNPPEWSAIRISDYGYSRMHIINATHLYMEQVSDDKDGDVVDRMMLIKETHGPYRD</sequence>
<dbReference type="AlphaFoldDB" id="A0A3S5WGV5"/>
<dbReference type="Proteomes" id="UP000285301">
    <property type="component" value="Unassembled WGS sequence"/>
</dbReference>
<dbReference type="InterPro" id="IPR025733">
    <property type="entry name" value="PAPs_C"/>
</dbReference>
<organism evidence="7 8">
    <name type="scientific">Dinothrombium tinctorium</name>
    <dbReference type="NCBI Taxonomy" id="1965070"/>
    <lineage>
        <taxon>Eukaryota</taxon>
        <taxon>Metazoa</taxon>
        <taxon>Ecdysozoa</taxon>
        <taxon>Arthropoda</taxon>
        <taxon>Chelicerata</taxon>
        <taxon>Arachnida</taxon>
        <taxon>Acari</taxon>
        <taxon>Acariformes</taxon>
        <taxon>Trombidiformes</taxon>
        <taxon>Prostigmata</taxon>
        <taxon>Anystina</taxon>
        <taxon>Parasitengona</taxon>
        <taxon>Trombidioidea</taxon>
        <taxon>Trombidiidae</taxon>
        <taxon>Dinothrombium</taxon>
    </lineage>
</organism>
<dbReference type="CDD" id="cd00839">
    <property type="entry name" value="MPP_PAPs"/>
    <property type="match status" value="1"/>
</dbReference>
<feature type="domain" description="Purple acid phosphatase N-terminal" evidence="6">
    <location>
        <begin position="25"/>
        <end position="115"/>
    </location>
</feature>
<protein>
    <recommendedName>
        <fullName evidence="3">Purple acid phosphatase</fullName>
        <ecNumber evidence="3">3.1.3.2</ecNumber>
    </recommendedName>
</protein>
<keyword evidence="1 3" id="KW-0732">Signal</keyword>
<feature type="signal peptide" evidence="3">
    <location>
        <begin position="1"/>
        <end position="19"/>
    </location>
</feature>
<comment type="similarity">
    <text evidence="3">Belongs to the metallophosphoesterase superfamily. Purple acid phosphatase family.</text>
</comment>
<evidence type="ECO:0000259" key="5">
    <source>
        <dbReference type="Pfam" id="PF14008"/>
    </source>
</evidence>
<dbReference type="GO" id="GO:0046872">
    <property type="term" value="F:metal ion binding"/>
    <property type="evidence" value="ECO:0007669"/>
    <property type="project" value="InterPro"/>
</dbReference>
<dbReference type="InterPro" id="IPR041792">
    <property type="entry name" value="MPP_PAP"/>
</dbReference>
<dbReference type="OrthoDB" id="45007at2759"/>
<dbReference type="InterPro" id="IPR008963">
    <property type="entry name" value="Purple_acid_Pase-like_N"/>
</dbReference>
<evidence type="ECO:0000256" key="3">
    <source>
        <dbReference type="RuleBase" id="RU361203"/>
    </source>
</evidence>
<evidence type="ECO:0000313" key="7">
    <source>
        <dbReference type="EMBL" id="RWS07857.1"/>
    </source>
</evidence>
<reference evidence="7 8" key="1">
    <citation type="journal article" date="2018" name="Gigascience">
        <title>Genomes of trombidid mites reveal novel predicted allergens and laterally-transferred genes associated with secondary metabolism.</title>
        <authorList>
            <person name="Dong X."/>
            <person name="Chaisiri K."/>
            <person name="Xia D."/>
            <person name="Armstrong S.D."/>
            <person name="Fang Y."/>
            <person name="Donnelly M.J."/>
            <person name="Kadowaki T."/>
            <person name="McGarry J.W."/>
            <person name="Darby A.C."/>
            <person name="Makepeace B.L."/>
        </authorList>
    </citation>
    <scope>NUCLEOTIDE SEQUENCE [LARGE SCALE GENOMIC DNA]</scope>
    <source>
        <strain evidence="7">UoL-WK</strain>
    </source>
</reference>
<feature type="domain" description="Purple acid phosphatase C-terminal" evidence="5">
    <location>
        <begin position="304"/>
        <end position="365"/>
    </location>
</feature>
<dbReference type="InterPro" id="IPR015914">
    <property type="entry name" value="PAPs_N"/>
</dbReference>
<dbReference type="STRING" id="1965070.A0A3S5WGV5"/>
<dbReference type="SUPFAM" id="SSF56300">
    <property type="entry name" value="Metallo-dependent phosphatases"/>
    <property type="match status" value="1"/>
</dbReference>
<dbReference type="InterPro" id="IPR004843">
    <property type="entry name" value="Calcineurin-like_PHP"/>
</dbReference>
<keyword evidence="2" id="KW-0325">Glycoprotein</keyword>
<dbReference type="PANTHER" id="PTHR45867:SF3">
    <property type="entry name" value="ACID PHOSPHATASE TYPE 7"/>
    <property type="match status" value="1"/>
</dbReference>
<evidence type="ECO:0000259" key="6">
    <source>
        <dbReference type="Pfam" id="PF16656"/>
    </source>
</evidence>
<comment type="caution">
    <text evidence="7">The sequence shown here is derived from an EMBL/GenBank/DDBJ whole genome shotgun (WGS) entry which is preliminary data.</text>
</comment>
<comment type="catalytic activity">
    <reaction evidence="3">
        <text>a phosphate monoester + H2O = an alcohol + phosphate</text>
        <dbReference type="Rhea" id="RHEA:15017"/>
        <dbReference type="ChEBI" id="CHEBI:15377"/>
        <dbReference type="ChEBI" id="CHEBI:30879"/>
        <dbReference type="ChEBI" id="CHEBI:43474"/>
        <dbReference type="ChEBI" id="CHEBI:67140"/>
        <dbReference type="EC" id="3.1.3.2"/>
    </reaction>
</comment>
<evidence type="ECO:0000256" key="2">
    <source>
        <dbReference type="ARBA" id="ARBA00023180"/>
    </source>
</evidence>
<accession>A0A3S5WGV5</accession>
<dbReference type="Gene3D" id="2.60.40.380">
    <property type="entry name" value="Purple acid phosphatase-like, N-terminal"/>
    <property type="match status" value="1"/>
</dbReference>
<evidence type="ECO:0000256" key="1">
    <source>
        <dbReference type="ARBA" id="ARBA00022729"/>
    </source>
</evidence>
<dbReference type="Gene3D" id="3.60.21.10">
    <property type="match status" value="1"/>
</dbReference>